<dbReference type="SUPFAM" id="SSF55874">
    <property type="entry name" value="ATPase domain of HSP90 chaperone/DNA topoisomerase II/histidine kinase"/>
    <property type="match status" value="1"/>
</dbReference>
<dbReference type="InterPro" id="IPR000700">
    <property type="entry name" value="PAS-assoc_C"/>
</dbReference>
<dbReference type="STRING" id="1307839.L21SP5_00656"/>
<feature type="domain" description="Response regulatory" evidence="8">
    <location>
        <begin position="6"/>
        <end position="122"/>
    </location>
</feature>
<dbReference type="Pfam" id="PF00989">
    <property type="entry name" value="PAS"/>
    <property type="match status" value="1"/>
</dbReference>
<dbReference type="AlphaFoldDB" id="A0A0S2HWE9"/>
<dbReference type="InterPro" id="IPR005467">
    <property type="entry name" value="His_kinase_dom"/>
</dbReference>
<dbReference type="GO" id="GO:0000155">
    <property type="term" value="F:phosphorelay sensor kinase activity"/>
    <property type="evidence" value="ECO:0007669"/>
    <property type="project" value="InterPro"/>
</dbReference>
<gene>
    <name evidence="11" type="primary">barA_2</name>
    <name evidence="11" type="ORF">L21SP5_00656</name>
</gene>
<dbReference type="EC" id="2.7.13.3" evidence="2"/>
<dbReference type="CDD" id="cd16922">
    <property type="entry name" value="HATPase_EvgS-ArcB-TorS-like"/>
    <property type="match status" value="1"/>
</dbReference>
<dbReference type="CDD" id="cd00130">
    <property type="entry name" value="PAS"/>
    <property type="match status" value="3"/>
</dbReference>
<dbReference type="Pfam" id="PF02518">
    <property type="entry name" value="HATPase_c"/>
    <property type="match status" value="1"/>
</dbReference>
<keyword evidence="5 11" id="KW-0418">Kinase</keyword>
<dbReference type="SMART" id="SM00388">
    <property type="entry name" value="HisKA"/>
    <property type="match status" value="1"/>
</dbReference>
<evidence type="ECO:0000256" key="2">
    <source>
        <dbReference type="ARBA" id="ARBA00012438"/>
    </source>
</evidence>
<dbReference type="SMART" id="SM00091">
    <property type="entry name" value="PAS"/>
    <property type="match status" value="4"/>
</dbReference>
<dbReference type="SUPFAM" id="SSF47384">
    <property type="entry name" value="Homodimeric domain of signal transducing histidine kinase"/>
    <property type="match status" value="1"/>
</dbReference>
<dbReference type="InterPro" id="IPR036890">
    <property type="entry name" value="HATPase_C_sf"/>
</dbReference>
<evidence type="ECO:0000259" key="10">
    <source>
        <dbReference type="PROSITE" id="PS50113"/>
    </source>
</evidence>
<dbReference type="InterPro" id="IPR003661">
    <property type="entry name" value="HisK_dim/P_dom"/>
</dbReference>
<dbReference type="SMART" id="SM00387">
    <property type="entry name" value="HATPase_c"/>
    <property type="match status" value="1"/>
</dbReference>
<evidence type="ECO:0000259" key="7">
    <source>
        <dbReference type="PROSITE" id="PS50109"/>
    </source>
</evidence>
<dbReference type="GO" id="GO:0006355">
    <property type="term" value="P:regulation of DNA-templated transcription"/>
    <property type="evidence" value="ECO:0007669"/>
    <property type="project" value="InterPro"/>
</dbReference>
<dbReference type="OrthoDB" id="9796457at2"/>
<dbReference type="EMBL" id="CP013118">
    <property type="protein sequence ID" value="ALO14328.1"/>
    <property type="molecule type" value="Genomic_DNA"/>
</dbReference>
<dbReference type="Pfam" id="PF13426">
    <property type="entry name" value="PAS_9"/>
    <property type="match status" value="2"/>
</dbReference>
<comment type="catalytic activity">
    <reaction evidence="1">
        <text>ATP + protein L-histidine = ADP + protein N-phospho-L-histidine.</text>
        <dbReference type="EC" id="2.7.13.3"/>
    </reaction>
</comment>
<dbReference type="PROSITE" id="PS50110">
    <property type="entry name" value="RESPONSE_REGULATORY"/>
    <property type="match status" value="1"/>
</dbReference>
<dbReference type="Gene3D" id="3.30.450.20">
    <property type="entry name" value="PAS domain"/>
    <property type="match status" value="4"/>
</dbReference>
<feature type="domain" description="PAS" evidence="9">
    <location>
        <begin position="393"/>
        <end position="468"/>
    </location>
</feature>
<evidence type="ECO:0000256" key="1">
    <source>
        <dbReference type="ARBA" id="ARBA00000085"/>
    </source>
</evidence>
<dbReference type="InterPro" id="IPR001789">
    <property type="entry name" value="Sig_transdc_resp-reg_receiver"/>
</dbReference>
<dbReference type="PANTHER" id="PTHR43047">
    <property type="entry name" value="TWO-COMPONENT HISTIDINE PROTEIN KINASE"/>
    <property type="match status" value="1"/>
</dbReference>
<evidence type="ECO:0000313" key="12">
    <source>
        <dbReference type="Proteomes" id="UP000064893"/>
    </source>
</evidence>
<evidence type="ECO:0000313" key="11">
    <source>
        <dbReference type="EMBL" id="ALO14328.1"/>
    </source>
</evidence>
<dbReference type="PRINTS" id="PR00344">
    <property type="entry name" value="BCTRLSENSOR"/>
</dbReference>
<feature type="modified residue" description="4-aspartylphosphate" evidence="6">
    <location>
        <position position="55"/>
    </location>
</feature>
<feature type="domain" description="PAS" evidence="9">
    <location>
        <begin position="266"/>
        <end position="336"/>
    </location>
</feature>
<dbReference type="Pfam" id="PF00512">
    <property type="entry name" value="HisKA"/>
    <property type="match status" value="1"/>
</dbReference>
<accession>A0A0S2HWE9</accession>
<dbReference type="CDD" id="cd00156">
    <property type="entry name" value="REC"/>
    <property type="match status" value="1"/>
</dbReference>
<dbReference type="Pfam" id="PF08447">
    <property type="entry name" value="PAS_3"/>
    <property type="match status" value="1"/>
</dbReference>
<feature type="domain" description="PAC" evidence="10">
    <location>
        <begin position="340"/>
        <end position="392"/>
    </location>
</feature>
<dbReference type="PROSITE" id="PS50112">
    <property type="entry name" value="PAS"/>
    <property type="match status" value="3"/>
</dbReference>
<dbReference type="Pfam" id="PF00072">
    <property type="entry name" value="Response_reg"/>
    <property type="match status" value="1"/>
</dbReference>
<dbReference type="KEGG" id="blq:L21SP5_00656"/>
<evidence type="ECO:0000256" key="5">
    <source>
        <dbReference type="ARBA" id="ARBA00022777"/>
    </source>
</evidence>
<dbReference type="InterPro" id="IPR000014">
    <property type="entry name" value="PAS"/>
</dbReference>
<dbReference type="InterPro" id="IPR003594">
    <property type="entry name" value="HATPase_dom"/>
</dbReference>
<dbReference type="Gene3D" id="3.40.50.2300">
    <property type="match status" value="1"/>
</dbReference>
<organism evidence="11 12">
    <name type="scientific">Salinivirga cyanobacteriivorans</name>
    <dbReference type="NCBI Taxonomy" id="1307839"/>
    <lineage>
        <taxon>Bacteria</taxon>
        <taxon>Pseudomonadati</taxon>
        <taxon>Bacteroidota</taxon>
        <taxon>Bacteroidia</taxon>
        <taxon>Bacteroidales</taxon>
        <taxon>Salinivirgaceae</taxon>
        <taxon>Salinivirga</taxon>
    </lineage>
</organism>
<feature type="domain" description="PAC" evidence="10">
    <location>
        <begin position="210"/>
        <end position="265"/>
    </location>
</feature>
<dbReference type="GO" id="GO:0005886">
    <property type="term" value="C:plasma membrane"/>
    <property type="evidence" value="ECO:0007669"/>
    <property type="project" value="TreeGrafter"/>
</dbReference>
<dbReference type="InterPro" id="IPR035965">
    <property type="entry name" value="PAS-like_dom_sf"/>
</dbReference>
<dbReference type="SMART" id="SM00448">
    <property type="entry name" value="REC"/>
    <property type="match status" value="1"/>
</dbReference>
<feature type="domain" description="Histidine kinase" evidence="7">
    <location>
        <begin position="657"/>
        <end position="877"/>
    </location>
</feature>
<evidence type="ECO:0000259" key="9">
    <source>
        <dbReference type="PROSITE" id="PS50112"/>
    </source>
</evidence>
<evidence type="ECO:0000256" key="6">
    <source>
        <dbReference type="PROSITE-ProRule" id="PRU00169"/>
    </source>
</evidence>
<evidence type="ECO:0000259" key="8">
    <source>
        <dbReference type="PROSITE" id="PS50110"/>
    </source>
</evidence>
<sequence>MTAPTQILLVNDNLNEAKFISKELVHNNFKVLSANSGQSALNKLNKYNVSLVLSDMILPDMEGIDLLKNIHQQPKLEDLPFIFFTAITNKKLITKALGEGAADFINKSTPPEELILRISTQIELHKRNRMLANQLNNSNYRFKVMLDYTHDVEFFRNAQGKLEYVSPGLERIFGYSAEKYLHGAYGFKDIVYPDDYQMAKNAFEKAMQGQTIENFICRFNHKNGTTIYGAISSNPLYDDNGTFLGIRTSLRDVSEQINLSKKLQSNRDRYRALVENTSDWLWEIDLNGNYIYSNRKAHDIVGYTQKELENMTIFQLMTKDEAQRIKEILDEKAAKKEKIVQLYNQLIHKNGKTVHIETSGEPILDEKDEIKGYIGIDRDISKRIEESQQLATNEIKYQEIFNNSNDAIYLYGIDKNNQPTNFLEVNRVATDMLGYTKEELLKLGPSDISSPNKTEHVKSLFEQLLNGKKILTILFHQHKNKTLVPVELNARKITLKGQDMILSVVRDISERQQNQQKLEASEKRFRNLSQMSTQGILIHRNNRILDCNNRLCKILRLERQEILQKDYTKFLTKSSASKAEKFEKKNISAPIELFVINGNNQTKIVESIAKKIDWEGEQATVITFNDITERKQFENELIKANQQAEEASQARETFLANMSHEIRTPLNSIIGFSELLLQKINDPQISYPIKAINTGGKKLKELVSWIFDTARVQSGRADVVFEPTNLRKLIIKTLDQAFASSNTKLEKVLDIDQNLPDQISIDPLKIKQILKNILDNALKFTEKGTIKVAVKVKNEQKNYIDIIITVQDTGIGISQKFLPKIFDYFAQQEQSDTRRYEGSGVGLALAKQLTELMNGNIFAESTEEKGTTITLYFKQLKTESLQKDTSLMDAGAQKIYQTSIIELSSATYLCERLNNKLENEGISIYEASSIDEVLQYTDIKAPEFLLIDLDRIEANTKAFELLLKKFNNHTKIIGLNNGKHQQPLPNDETFAYIVTPTTPTREIAEFILTRSKQNTKVNKLTSGNIPTTDNTSRKTLKTALPIITNELMPLWEQLNQRISIKTVDIFIAKAEKILSEHKINSLQEFLDQLKEQRHAFDVALMEQTISLFPDLINGLKTRK</sequence>
<keyword evidence="3 6" id="KW-0597">Phosphoprotein</keyword>
<proteinExistence type="predicted"/>
<dbReference type="PROSITE" id="PS50109">
    <property type="entry name" value="HIS_KIN"/>
    <property type="match status" value="1"/>
</dbReference>
<dbReference type="SUPFAM" id="SSF55785">
    <property type="entry name" value="PYP-like sensor domain (PAS domain)"/>
    <property type="match status" value="4"/>
</dbReference>
<reference evidence="11 12" key="1">
    <citation type="submission" date="2015-11" db="EMBL/GenBank/DDBJ databases">
        <title>Description and complete genome sequence of a novel strain predominating in hypersaline microbial mats and representing a new family of the Bacteriodetes phylum.</title>
        <authorList>
            <person name="Spring S."/>
            <person name="Bunk B."/>
            <person name="Sproer C."/>
            <person name="Klenk H.-P."/>
        </authorList>
    </citation>
    <scope>NUCLEOTIDE SEQUENCE [LARGE SCALE GENOMIC DNA]</scope>
    <source>
        <strain evidence="11 12">L21-Spi-D4</strain>
    </source>
</reference>
<dbReference type="NCBIfam" id="TIGR00229">
    <property type="entry name" value="sensory_box"/>
    <property type="match status" value="4"/>
</dbReference>
<feature type="domain" description="PAS" evidence="9">
    <location>
        <begin position="138"/>
        <end position="210"/>
    </location>
</feature>
<dbReference type="InterPro" id="IPR013655">
    <property type="entry name" value="PAS_fold_3"/>
</dbReference>
<evidence type="ECO:0000256" key="3">
    <source>
        <dbReference type="ARBA" id="ARBA00022553"/>
    </source>
</evidence>
<dbReference type="SMART" id="SM00086">
    <property type="entry name" value="PAC"/>
    <property type="match status" value="4"/>
</dbReference>
<dbReference type="InterPro" id="IPR001610">
    <property type="entry name" value="PAC"/>
</dbReference>
<dbReference type="InterPro" id="IPR013767">
    <property type="entry name" value="PAS_fold"/>
</dbReference>
<evidence type="ECO:0000256" key="4">
    <source>
        <dbReference type="ARBA" id="ARBA00022679"/>
    </source>
</evidence>
<dbReference type="RefSeq" id="WP_057951883.1">
    <property type="nucleotide sequence ID" value="NZ_CP013118.1"/>
</dbReference>
<dbReference type="Proteomes" id="UP000064893">
    <property type="component" value="Chromosome"/>
</dbReference>
<dbReference type="InterPro" id="IPR004358">
    <property type="entry name" value="Sig_transdc_His_kin-like_C"/>
</dbReference>
<dbReference type="InterPro" id="IPR011006">
    <property type="entry name" value="CheY-like_superfamily"/>
</dbReference>
<dbReference type="InterPro" id="IPR036097">
    <property type="entry name" value="HisK_dim/P_sf"/>
</dbReference>
<keyword evidence="12" id="KW-1185">Reference proteome</keyword>
<protein>
    <recommendedName>
        <fullName evidence="2">histidine kinase</fullName>
        <ecNumber evidence="2">2.7.13.3</ecNumber>
    </recommendedName>
</protein>
<keyword evidence="4 11" id="KW-0808">Transferase</keyword>
<dbReference type="GO" id="GO:0009927">
    <property type="term" value="F:histidine phosphotransfer kinase activity"/>
    <property type="evidence" value="ECO:0007669"/>
    <property type="project" value="TreeGrafter"/>
</dbReference>
<dbReference type="CDD" id="cd00082">
    <property type="entry name" value="HisKA"/>
    <property type="match status" value="1"/>
</dbReference>
<dbReference type="PROSITE" id="PS50113">
    <property type="entry name" value="PAC"/>
    <property type="match status" value="2"/>
</dbReference>
<dbReference type="Gene3D" id="1.10.287.130">
    <property type="match status" value="1"/>
</dbReference>
<name>A0A0S2HWE9_9BACT</name>
<dbReference type="PANTHER" id="PTHR43047:SF72">
    <property type="entry name" value="OSMOSENSING HISTIDINE PROTEIN KINASE SLN1"/>
    <property type="match status" value="1"/>
</dbReference>
<dbReference type="Gene3D" id="3.30.565.10">
    <property type="entry name" value="Histidine kinase-like ATPase, C-terminal domain"/>
    <property type="match status" value="1"/>
</dbReference>
<dbReference type="SUPFAM" id="SSF52172">
    <property type="entry name" value="CheY-like"/>
    <property type="match status" value="1"/>
</dbReference>